<gene>
    <name evidence="3" type="ORF">AOLFYP35_01545</name>
</gene>
<accession>A0A6N2TZ59</accession>
<dbReference type="EMBL" id="CACRSM010000003">
    <property type="protein sequence ID" value="VYT10289.1"/>
    <property type="molecule type" value="Genomic_DNA"/>
</dbReference>
<organism evidence="3">
    <name type="scientific">Schaalia odontolytica</name>
    <dbReference type="NCBI Taxonomy" id="1660"/>
    <lineage>
        <taxon>Bacteria</taxon>
        <taxon>Bacillati</taxon>
        <taxon>Actinomycetota</taxon>
        <taxon>Actinomycetes</taxon>
        <taxon>Actinomycetales</taxon>
        <taxon>Actinomycetaceae</taxon>
        <taxon>Schaalia</taxon>
    </lineage>
</organism>
<evidence type="ECO:0000313" key="3">
    <source>
        <dbReference type="EMBL" id="VYT10289.1"/>
    </source>
</evidence>
<dbReference type="SUPFAM" id="SSF52980">
    <property type="entry name" value="Restriction endonuclease-like"/>
    <property type="match status" value="1"/>
</dbReference>
<dbReference type="InterPro" id="IPR011335">
    <property type="entry name" value="Restrct_endonuc-II-like"/>
</dbReference>
<dbReference type="NCBIfam" id="TIGR00252">
    <property type="entry name" value="YraN family protein"/>
    <property type="match status" value="1"/>
</dbReference>
<reference evidence="3" key="1">
    <citation type="submission" date="2019-11" db="EMBL/GenBank/DDBJ databases">
        <authorList>
            <person name="Feng L."/>
        </authorList>
    </citation>
    <scope>NUCLEOTIDE SEQUENCE</scope>
    <source>
        <strain evidence="3">AodontolyticusLFYP35</strain>
    </source>
</reference>
<sequence>MDYRKYLGQAGEEYACRFIEEQGLEVLERNWRDSNRGELDILAREGNTAVVVEVRTRVGIGYGSALESIDTRKVLKLRRLAAQWARQRRLFSKLRIDIIALTVPRACGQELREGGTVDFLRYPPKIEWLRGIA</sequence>
<protein>
    <recommendedName>
        <fullName evidence="2">UPF0102 protein AOLFYP35_01545</fullName>
    </recommendedName>
</protein>
<dbReference type="NCBIfam" id="NF009154">
    <property type="entry name" value="PRK12497.3-3"/>
    <property type="match status" value="1"/>
</dbReference>
<dbReference type="PANTHER" id="PTHR34039">
    <property type="entry name" value="UPF0102 PROTEIN YRAN"/>
    <property type="match status" value="1"/>
</dbReference>
<comment type="similarity">
    <text evidence="1 2">Belongs to the UPF0102 family.</text>
</comment>
<evidence type="ECO:0000256" key="2">
    <source>
        <dbReference type="HAMAP-Rule" id="MF_00048"/>
    </source>
</evidence>
<dbReference type="HAMAP" id="MF_00048">
    <property type="entry name" value="UPF0102"/>
    <property type="match status" value="1"/>
</dbReference>
<proteinExistence type="inferred from homology"/>
<dbReference type="InterPro" id="IPR011856">
    <property type="entry name" value="tRNA_endonuc-like_dom_sf"/>
</dbReference>
<name>A0A6N2TZ59_9ACTO</name>
<dbReference type="AlphaFoldDB" id="A0A6N2TZ59"/>
<dbReference type="PANTHER" id="PTHR34039:SF1">
    <property type="entry name" value="UPF0102 PROTEIN YRAN"/>
    <property type="match status" value="1"/>
</dbReference>
<dbReference type="InterPro" id="IPR003509">
    <property type="entry name" value="UPF0102_YraN-like"/>
</dbReference>
<dbReference type="Pfam" id="PF02021">
    <property type="entry name" value="UPF0102"/>
    <property type="match status" value="1"/>
</dbReference>
<dbReference type="Gene3D" id="3.40.1350.10">
    <property type="match status" value="1"/>
</dbReference>
<dbReference type="GO" id="GO:0003676">
    <property type="term" value="F:nucleic acid binding"/>
    <property type="evidence" value="ECO:0007669"/>
    <property type="project" value="InterPro"/>
</dbReference>
<evidence type="ECO:0000256" key="1">
    <source>
        <dbReference type="ARBA" id="ARBA00006738"/>
    </source>
</evidence>